<comment type="caution">
    <text evidence="1">The sequence shown here is derived from an EMBL/GenBank/DDBJ whole genome shotgun (WGS) entry which is preliminary data.</text>
</comment>
<accession>A0A0F9M8L6</accession>
<evidence type="ECO:0000313" key="1">
    <source>
        <dbReference type="EMBL" id="KKM95686.1"/>
    </source>
</evidence>
<proteinExistence type="predicted"/>
<dbReference type="AlphaFoldDB" id="A0A0F9M8L6"/>
<reference evidence="1" key="1">
    <citation type="journal article" date="2015" name="Nature">
        <title>Complex archaea that bridge the gap between prokaryotes and eukaryotes.</title>
        <authorList>
            <person name="Spang A."/>
            <person name="Saw J.H."/>
            <person name="Jorgensen S.L."/>
            <person name="Zaremba-Niedzwiedzka K."/>
            <person name="Martijn J."/>
            <person name="Lind A.E."/>
            <person name="van Eijk R."/>
            <person name="Schleper C."/>
            <person name="Guy L."/>
            <person name="Ettema T.J."/>
        </authorList>
    </citation>
    <scope>NUCLEOTIDE SEQUENCE</scope>
</reference>
<name>A0A0F9M8L6_9ZZZZ</name>
<sequence>MVTPIAIRIKMDLSRKMFTTKNTEYPIVNHKKERVKTFIFKGILLFSR</sequence>
<dbReference type="EMBL" id="LAZR01005974">
    <property type="protein sequence ID" value="KKM95686.1"/>
    <property type="molecule type" value="Genomic_DNA"/>
</dbReference>
<protein>
    <submittedName>
        <fullName evidence="1">Uncharacterized protein</fullName>
    </submittedName>
</protein>
<gene>
    <name evidence="1" type="ORF">LCGC14_1185730</name>
</gene>
<organism evidence="1">
    <name type="scientific">marine sediment metagenome</name>
    <dbReference type="NCBI Taxonomy" id="412755"/>
    <lineage>
        <taxon>unclassified sequences</taxon>
        <taxon>metagenomes</taxon>
        <taxon>ecological metagenomes</taxon>
    </lineage>
</organism>